<evidence type="ECO:0008006" key="4">
    <source>
        <dbReference type="Google" id="ProtNLM"/>
    </source>
</evidence>
<gene>
    <name evidence="2" type="ORF">SAMN05444279_12234</name>
</gene>
<keyword evidence="1" id="KW-0472">Membrane</keyword>
<proteinExistence type="predicted"/>
<sequence>MQDEILATVQASAARRWMGVAMLLSVGGLVIYVALARPPAPLWQVFLFAVGGAALWLAHRVWHATADRIELTRTQLRTGSGIRILDVADIEGVDRGVFAFKPSNGFLVTTKSRAERAWAPGLWWRIGRRVGVGGMTAAAETKFMSEMLSALLAERDM</sequence>
<evidence type="ECO:0000313" key="3">
    <source>
        <dbReference type="Proteomes" id="UP000325134"/>
    </source>
</evidence>
<keyword evidence="1" id="KW-1133">Transmembrane helix</keyword>
<dbReference type="EMBL" id="FQVK01000022">
    <property type="protein sequence ID" value="SHF22754.1"/>
    <property type="molecule type" value="Genomic_DNA"/>
</dbReference>
<evidence type="ECO:0000313" key="2">
    <source>
        <dbReference type="EMBL" id="SHF22754.1"/>
    </source>
</evidence>
<feature type="transmembrane region" description="Helical" evidence="1">
    <location>
        <begin position="41"/>
        <end position="58"/>
    </location>
</feature>
<evidence type="ECO:0000256" key="1">
    <source>
        <dbReference type="SAM" id="Phobius"/>
    </source>
</evidence>
<accession>A0A1M4ZXR4</accession>
<keyword evidence="1" id="KW-0812">Transmembrane</keyword>
<protein>
    <recommendedName>
        <fullName evidence="4">PH domain-containing protein</fullName>
    </recommendedName>
</protein>
<dbReference type="AlphaFoldDB" id="A0A1M4ZXR4"/>
<reference evidence="2 3" key="1">
    <citation type="submission" date="2016-11" db="EMBL/GenBank/DDBJ databases">
        <authorList>
            <person name="Varghese N."/>
            <person name="Submissions S."/>
        </authorList>
    </citation>
    <scope>NUCLEOTIDE SEQUENCE [LARGE SCALE GENOMIC DNA]</scope>
    <source>
        <strain evidence="2 3">DSM 29341</strain>
    </source>
</reference>
<name>A0A1M4ZXR4_9RHOB</name>
<dbReference type="Proteomes" id="UP000325134">
    <property type="component" value="Unassembled WGS sequence"/>
</dbReference>
<keyword evidence="3" id="KW-1185">Reference proteome</keyword>
<feature type="transmembrane region" description="Helical" evidence="1">
    <location>
        <begin position="17"/>
        <end position="35"/>
    </location>
</feature>
<organism evidence="2 3">
    <name type="scientific">Ruegeria intermedia</name>
    <dbReference type="NCBI Taxonomy" id="996115"/>
    <lineage>
        <taxon>Bacteria</taxon>
        <taxon>Pseudomonadati</taxon>
        <taxon>Pseudomonadota</taxon>
        <taxon>Alphaproteobacteria</taxon>
        <taxon>Rhodobacterales</taxon>
        <taxon>Roseobacteraceae</taxon>
        <taxon>Ruegeria</taxon>
    </lineage>
</organism>
<dbReference type="RefSeq" id="WP_188127789.1">
    <property type="nucleotide sequence ID" value="NZ_FQVK01000022.1"/>
</dbReference>